<dbReference type="GeneID" id="92090527"/>
<sequence length="273" mass="30898">MPPLNSKIPPKLSNECNAAKDKSSRADVLLKQGKVEEAEALLREALHWSEQNLGATHKMTAVRINLAAWQAREKAQDSSPNRHSAHLNLARDLTLEGKVAEAAAHFERVYISQLNDSATFGRNHARTLFTRCELATCWFSIGDETKNEQLRAKAKGIHEDVLKRQLQVQDIDPLDIVETRVALGEDYYGLKEYFKSQKMFSAGAMSLKLLEDAAAGEGGEKGAGDQTHISRHLPKFKNCAPIVIRWGETRKKPYWFRNHIYVWKRRPVLLLCQ</sequence>
<dbReference type="Pfam" id="PF07721">
    <property type="entry name" value="TPR_4"/>
    <property type="match status" value="1"/>
</dbReference>
<organism evidence="2 3">
    <name type="scientific">Apiospora phragmitis</name>
    <dbReference type="NCBI Taxonomy" id="2905665"/>
    <lineage>
        <taxon>Eukaryota</taxon>
        <taxon>Fungi</taxon>
        <taxon>Dikarya</taxon>
        <taxon>Ascomycota</taxon>
        <taxon>Pezizomycotina</taxon>
        <taxon>Sordariomycetes</taxon>
        <taxon>Xylariomycetidae</taxon>
        <taxon>Amphisphaeriales</taxon>
        <taxon>Apiosporaceae</taxon>
        <taxon>Apiospora</taxon>
    </lineage>
</organism>
<name>A0ABR1VHH9_9PEZI</name>
<gene>
    <name evidence="2" type="ORF">PG994_006055</name>
</gene>
<keyword evidence="3" id="KW-1185">Reference proteome</keyword>
<comment type="caution">
    <text evidence="2">The sequence shown here is derived from an EMBL/GenBank/DDBJ whole genome shotgun (WGS) entry which is preliminary data.</text>
</comment>
<dbReference type="RefSeq" id="XP_066716733.1">
    <property type="nucleotide sequence ID" value="XM_066857464.1"/>
</dbReference>
<dbReference type="Proteomes" id="UP001480595">
    <property type="component" value="Unassembled WGS sequence"/>
</dbReference>
<dbReference type="EMBL" id="JAQQWL010000006">
    <property type="protein sequence ID" value="KAK8069439.1"/>
    <property type="molecule type" value="Genomic_DNA"/>
</dbReference>
<evidence type="ECO:0000256" key="1">
    <source>
        <dbReference type="SAM" id="MobiDB-lite"/>
    </source>
</evidence>
<protein>
    <submittedName>
        <fullName evidence="2">Uncharacterized protein</fullName>
    </submittedName>
</protein>
<evidence type="ECO:0000313" key="2">
    <source>
        <dbReference type="EMBL" id="KAK8069439.1"/>
    </source>
</evidence>
<proteinExistence type="predicted"/>
<accession>A0ABR1VHH9</accession>
<dbReference type="InterPro" id="IPR011990">
    <property type="entry name" value="TPR-like_helical_dom_sf"/>
</dbReference>
<dbReference type="Gene3D" id="1.25.40.10">
    <property type="entry name" value="Tetratricopeptide repeat domain"/>
    <property type="match status" value="1"/>
</dbReference>
<reference evidence="2 3" key="1">
    <citation type="submission" date="2023-01" db="EMBL/GenBank/DDBJ databases">
        <title>Analysis of 21 Apiospora genomes using comparative genomics revels a genus with tremendous synthesis potential of carbohydrate active enzymes and secondary metabolites.</title>
        <authorList>
            <person name="Sorensen T."/>
        </authorList>
    </citation>
    <scope>NUCLEOTIDE SEQUENCE [LARGE SCALE GENOMIC DNA]</scope>
    <source>
        <strain evidence="2 3">CBS 135458</strain>
    </source>
</reference>
<dbReference type="SUPFAM" id="SSF48452">
    <property type="entry name" value="TPR-like"/>
    <property type="match status" value="1"/>
</dbReference>
<evidence type="ECO:0000313" key="3">
    <source>
        <dbReference type="Proteomes" id="UP001480595"/>
    </source>
</evidence>
<dbReference type="Pfam" id="PF13374">
    <property type="entry name" value="TPR_10"/>
    <property type="match status" value="1"/>
</dbReference>
<feature type="region of interest" description="Disordered" evidence="1">
    <location>
        <begin position="1"/>
        <end position="20"/>
    </location>
</feature>
<dbReference type="InterPro" id="IPR011717">
    <property type="entry name" value="TPR-4"/>
</dbReference>